<proteinExistence type="predicted"/>
<dbReference type="SUPFAM" id="SSF47413">
    <property type="entry name" value="lambda repressor-like DNA-binding domains"/>
    <property type="match status" value="1"/>
</dbReference>
<dbReference type="Proteomes" id="UP000253772">
    <property type="component" value="Chromosome c2"/>
</dbReference>
<dbReference type="GO" id="GO:0003677">
    <property type="term" value="F:DNA binding"/>
    <property type="evidence" value="ECO:0007669"/>
    <property type="project" value="InterPro"/>
</dbReference>
<organism evidence="2 3">
    <name type="scientific">Cupriavidus metallidurans</name>
    <dbReference type="NCBI Taxonomy" id="119219"/>
    <lineage>
        <taxon>Bacteria</taxon>
        <taxon>Pseudomonadati</taxon>
        <taxon>Pseudomonadota</taxon>
        <taxon>Betaproteobacteria</taxon>
        <taxon>Burkholderiales</taxon>
        <taxon>Burkholderiaceae</taxon>
        <taxon>Cupriavidus</taxon>
    </lineage>
</organism>
<reference evidence="2 3" key="1">
    <citation type="submission" date="2019-03" db="EMBL/GenBank/DDBJ databases">
        <title>Comparative insights into the high quality Complete genome sequence of highly metal resistant Cupriavidus metallidurans strain BS1 isolated from a gold-copper mine.</title>
        <authorList>
            <person name="Mazhar H.S."/>
            <person name="Rensing C."/>
        </authorList>
    </citation>
    <scope>NUCLEOTIDE SEQUENCE [LARGE SCALE GENOMIC DNA]</scope>
    <source>
        <strain evidence="2 3">BS1</strain>
    </source>
</reference>
<feature type="domain" description="HTH cro/C1-type" evidence="1">
    <location>
        <begin position="16"/>
        <end position="70"/>
    </location>
</feature>
<dbReference type="Pfam" id="PF01381">
    <property type="entry name" value="HTH_3"/>
    <property type="match status" value="1"/>
</dbReference>
<dbReference type="Gene3D" id="1.10.260.40">
    <property type="entry name" value="lambda repressor-like DNA-binding domains"/>
    <property type="match status" value="1"/>
</dbReference>
<dbReference type="InterPro" id="IPR001387">
    <property type="entry name" value="Cro/C1-type_HTH"/>
</dbReference>
<name>A0A482J1V2_9BURK</name>
<accession>A0A482J1V2</accession>
<sequence length="77" mass="8962">MKTIHDDRYQAIVRKLIELRKSTGTTQQSMADALGRPQSFVSKVESLERRLDVVELHDWLQALGVDAGSFLREFTWW</sequence>
<evidence type="ECO:0000259" key="1">
    <source>
        <dbReference type="PROSITE" id="PS50943"/>
    </source>
</evidence>
<dbReference type="SMART" id="SM00530">
    <property type="entry name" value="HTH_XRE"/>
    <property type="match status" value="1"/>
</dbReference>
<dbReference type="RefSeq" id="WP_017511006.1">
    <property type="nucleotide sequence ID" value="NZ_CP037901.1"/>
</dbReference>
<evidence type="ECO:0000313" key="2">
    <source>
        <dbReference type="EMBL" id="QBP13529.1"/>
    </source>
</evidence>
<dbReference type="AlphaFoldDB" id="A0A482J1V2"/>
<dbReference type="OrthoDB" id="9803379at2"/>
<gene>
    <name evidence="2" type="ORF">DDF84_028435</name>
</gene>
<dbReference type="InterPro" id="IPR010982">
    <property type="entry name" value="Lambda_DNA-bd_dom_sf"/>
</dbReference>
<dbReference type="PROSITE" id="PS50943">
    <property type="entry name" value="HTH_CROC1"/>
    <property type="match status" value="1"/>
</dbReference>
<dbReference type="CDD" id="cd00093">
    <property type="entry name" value="HTH_XRE"/>
    <property type="match status" value="1"/>
</dbReference>
<protein>
    <submittedName>
        <fullName evidence="2">XRE family transcriptional regulator</fullName>
    </submittedName>
</protein>
<dbReference type="EMBL" id="CP037901">
    <property type="protein sequence ID" value="QBP13529.1"/>
    <property type="molecule type" value="Genomic_DNA"/>
</dbReference>
<evidence type="ECO:0000313" key="3">
    <source>
        <dbReference type="Proteomes" id="UP000253772"/>
    </source>
</evidence>